<dbReference type="Proteomes" id="UP000774570">
    <property type="component" value="Unassembled WGS sequence"/>
</dbReference>
<comment type="caution">
    <text evidence="5">The sequence shown here is derived from an EMBL/GenBank/DDBJ whole genome shotgun (WGS) entry which is preliminary data.</text>
</comment>
<evidence type="ECO:0000313" key="6">
    <source>
        <dbReference type="Proteomes" id="UP000774570"/>
    </source>
</evidence>
<feature type="domain" description="HTH arsR-type" evidence="4">
    <location>
        <begin position="250"/>
        <end position="321"/>
    </location>
</feature>
<accession>A0ABS7G3L7</accession>
<dbReference type="InterPro" id="IPR001845">
    <property type="entry name" value="HTH_ArsR_DNA-bd_dom"/>
</dbReference>
<dbReference type="EMBL" id="JAIBOA010000033">
    <property type="protein sequence ID" value="MBW8487312.1"/>
    <property type="molecule type" value="Genomic_DNA"/>
</dbReference>
<proteinExistence type="predicted"/>
<dbReference type="InterPro" id="IPR036388">
    <property type="entry name" value="WH-like_DNA-bd_sf"/>
</dbReference>
<dbReference type="SUPFAM" id="SSF46785">
    <property type="entry name" value="Winged helix' DNA-binding domain"/>
    <property type="match status" value="1"/>
</dbReference>
<keyword evidence="3" id="KW-0804">Transcription</keyword>
<evidence type="ECO:0000256" key="2">
    <source>
        <dbReference type="ARBA" id="ARBA00023125"/>
    </source>
</evidence>
<sequence length="321" mass="35222">MGWWQINADTLAGSRFTVSPLSETIACLITLHRDRAVHPGERAWLHTHRAAYRDRLTADPVTARLVTAAFGPDWNADFITPTPTGEDAPDFDRELDVLRAAPPAAARHDLLRSLRGPLPDALDRDDLPHRAADLLAWVWERTVRPDWTRRRHVLEADIVARTSRLGRGGWAAALDGLRPGMRWLGGDRLRTNMGDYPPRELAGVQLLLVPVTPSQGRWTSWEGTGRYALTYPCSGTLAERPAAAPAPLARLLGPHRAAALVLLADPKSTTQLVALTGQTLGSVGRHLRVLLDAGLVERRRTGRSVLYYRTDAGDAVVRAAG</sequence>
<dbReference type="Pfam" id="PF01022">
    <property type="entry name" value="HTH_5"/>
    <property type="match status" value="1"/>
</dbReference>
<organism evidence="5 6">
    <name type="scientific">Actinomadura parmotrematis</name>
    <dbReference type="NCBI Taxonomy" id="2864039"/>
    <lineage>
        <taxon>Bacteria</taxon>
        <taxon>Bacillati</taxon>
        <taxon>Actinomycetota</taxon>
        <taxon>Actinomycetes</taxon>
        <taxon>Streptosporangiales</taxon>
        <taxon>Thermomonosporaceae</taxon>
        <taxon>Actinomadura</taxon>
    </lineage>
</organism>
<gene>
    <name evidence="5" type="ORF">K1Y72_33510</name>
</gene>
<keyword evidence="2" id="KW-0238">DNA-binding</keyword>
<dbReference type="PANTHER" id="PTHR43132:SF6">
    <property type="entry name" value="HTH-TYPE TRANSCRIPTIONAL REPRESSOR CZRA"/>
    <property type="match status" value="1"/>
</dbReference>
<dbReference type="InterPro" id="IPR011991">
    <property type="entry name" value="ArsR-like_HTH"/>
</dbReference>
<dbReference type="InterPro" id="IPR051011">
    <property type="entry name" value="Metal_resp_trans_reg"/>
</dbReference>
<evidence type="ECO:0000313" key="5">
    <source>
        <dbReference type="EMBL" id="MBW8487312.1"/>
    </source>
</evidence>
<dbReference type="InterPro" id="IPR036390">
    <property type="entry name" value="WH_DNA-bd_sf"/>
</dbReference>
<evidence type="ECO:0000259" key="4">
    <source>
        <dbReference type="SMART" id="SM00418"/>
    </source>
</evidence>
<keyword evidence="1" id="KW-0805">Transcription regulation</keyword>
<dbReference type="RefSeq" id="WP_220170553.1">
    <property type="nucleotide sequence ID" value="NZ_JAIBOA010000033.1"/>
</dbReference>
<dbReference type="Gene3D" id="1.10.10.10">
    <property type="entry name" value="Winged helix-like DNA-binding domain superfamily/Winged helix DNA-binding domain"/>
    <property type="match status" value="1"/>
</dbReference>
<dbReference type="PANTHER" id="PTHR43132">
    <property type="entry name" value="ARSENICAL RESISTANCE OPERON REPRESSOR ARSR-RELATED"/>
    <property type="match status" value="1"/>
</dbReference>
<dbReference type="SMART" id="SM00418">
    <property type="entry name" value="HTH_ARSR"/>
    <property type="match status" value="1"/>
</dbReference>
<dbReference type="CDD" id="cd00090">
    <property type="entry name" value="HTH_ARSR"/>
    <property type="match status" value="1"/>
</dbReference>
<reference evidence="5 6" key="1">
    <citation type="submission" date="2021-07" db="EMBL/GenBank/DDBJ databases">
        <title>Actinomadura sp. PM05-2 isolated from lichen.</title>
        <authorList>
            <person name="Somphong A."/>
            <person name="Phongsopitanun W."/>
            <person name="Tanasupawat S."/>
            <person name="Peongsungnone V."/>
        </authorList>
    </citation>
    <scope>NUCLEOTIDE SEQUENCE [LARGE SCALE GENOMIC DNA]</scope>
    <source>
        <strain evidence="5 6">PM05-2</strain>
    </source>
</reference>
<keyword evidence="6" id="KW-1185">Reference proteome</keyword>
<name>A0ABS7G3L7_9ACTN</name>
<evidence type="ECO:0000256" key="1">
    <source>
        <dbReference type="ARBA" id="ARBA00023015"/>
    </source>
</evidence>
<protein>
    <submittedName>
        <fullName evidence="5">Helix-turn-helix domain-containing protein</fullName>
    </submittedName>
</protein>
<evidence type="ECO:0000256" key="3">
    <source>
        <dbReference type="ARBA" id="ARBA00023163"/>
    </source>
</evidence>